<proteinExistence type="predicted"/>
<organism evidence="2 3">
    <name type="scientific">Sesamum alatum</name>
    <dbReference type="NCBI Taxonomy" id="300844"/>
    <lineage>
        <taxon>Eukaryota</taxon>
        <taxon>Viridiplantae</taxon>
        <taxon>Streptophyta</taxon>
        <taxon>Embryophyta</taxon>
        <taxon>Tracheophyta</taxon>
        <taxon>Spermatophyta</taxon>
        <taxon>Magnoliopsida</taxon>
        <taxon>eudicotyledons</taxon>
        <taxon>Gunneridae</taxon>
        <taxon>Pentapetalae</taxon>
        <taxon>asterids</taxon>
        <taxon>lamiids</taxon>
        <taxon>Lamiales</taxon>
        <taxon>Pedaliaceae</taxon>
        <taxon>Sesamum</taxon>
    </lineage>
</organism>
<reference evidence="2" key="1">
    <citation type="submission" date="2020-06" db="EMBL/GenBank/DDBJ databases">
        <authorList>
            <person name="Li T."/>
            <person name="Hu X."/>
            <person name="Zhang T."/>
            <person name="Song X."/>
            <person name="Zhang H."/>
            <person name="Dai N."/>
            <person name="Sheng W."/>
            <person name="Hou X."/>
            <person name="Wei L."/>
        </authorList>
    </citation>
    <scope>NUCLEOTIDE SEQUENCE</scope>
    <source>
        <strain evidence="2">3651</strain>
        <tissue evidence="2">Leaf</tissue>
    </source>
</reference>
<evidence type="ECO:0000256" key="1">
    <source>
        <dbReference type="SAM" id="Phobius"/>
    </source>
</evidence>
<dbReference type="AlphaFoldDB" id="A0AAE2CKQ5"/>
<keyword evidence="1" id="KW-0812">Transmembrane</keyword>
<dbReference type="EMBL" id="JACGWO010000006">
    <property type="protein sequence ID" value="KAK4425762.1"/>
    <property type="molecule type" value="Genomic_DNA"/>
</dbReference>
<protein>
    <recommendedName>
        <fullName evidence="4">Transmembrane protein</fullName>
    </recommendedName>
</protein>
<evidence type="ECO:0000313" key="2">
    <source>
        <dbReference type="EMBL" id="KAK4425762.1"/>
    </source>
</evidence>
<gene>
    <name evidence="2" type="ORF">Salat_1770200</name>
</gene>
<comment type="caution">
    <text evidence="2">The sequence shown here is derived from an EMBL/GenBank/DDBJ whole genome shotgun (WGS) entry which is preliminary data.</text>
</comment>
<keyword evidence="3" id="KW-1185">Reference proteome</keyword>
<name>A0AAE2CKQ5_9LAMI</name>
<keyword evidence="1" id="KW-1133">Transmembrane helix</keyword>
<evidence type="ECO:0000313" key="3">
    <source>
        <dbReference type="Proteomes" id="UP001293254"/>
    </source>
</evidence>
<evidence type="ECO:0008006" key="4">
    <source>
        <dbReference type="Google" id="ProtNLM"/>
    </source>
</evidence>
<dbReference type="Proteomes" id="UP001293254">
    <property type="component" value="Unassembled WGS sequence"/>
</dbReference>
<feature type="transmembrane region" description="Helical" evidence="1">
    <location>
        <begin position="15"/>
        <end position="33"/>
    </location>
</feature>
<reference evidence="2" key="2">
    <citation type="journal article" date="2024" name="Plant">
        <title>Genomic evolution and insights into agronomic trait innovations of Sesamum species.</title>
        <authorList>
            <person name="Miao H."/>
            <person name="Wang L."/>
            <person name="Qu L."/>
            <person name="Liu H."/>
            <person name="Sun Y."/>
            <person name="Le M."/>
            <person name="Wang Q."/>
            <person name="Wei S."/>
            <person name="Zheng Y."/>
            <person name="Lin W."/>
            <person name="Duan Y."/>
            <person name="Cao H."/>
            <person name="Xiong S."/>
            <person name="Wang X."/>
            <person name="Wei L."/>
            <person name="Li C."/>
            <person name="Ma Q."/>
            <person name="Ju M."/>
            <person name="Zhao R."/>
            <person name="Li G."/>
            <person name="Mu C."/>
            <person name="Tian Q."/>
            <person name="Mei H."/>
            <person name="Zhang T."/>
            <person name="Gao T."/>
            <person name="Zhang H."/>
        </authorList>
    </citation>
    <scope>NUCLEOTIDE SEQUENCE</scope>
    <source>
        <strain evidence="2">3651</strain>
    </source>
</reference>
<accession>A0AAE2CKQ5</accession>
<sequence>MGKVCCESDDGGLDIMGFIVVIFLAVMLIFICSSPPRRHRVTYVFHFPSNFIYDNKPEIVDLSSVYGFKTQNLLISLALMLMMTSSVPQLRRDTNDQADEFCSLLWLQQ</sequence>
<keyword evidence="1" id="KW-0472">Membrane</keyword>